<dbReference type="Proteomes" id="UP000250915">
    <property type="component" value="Unassembled WGS sequence"/>
</dbReference>
<evidence type="ECO:0000313" key="3">
    <source>
        <dbReference type="EMBL" id="RAV16549.1"/>
    </source>
</evidence>
<evidence type="ECO:0000256" key="2">
    <source>
        <dbReference type="SAM" id="Phobius"/>
    </source>
</evidence>
<accession>A0A329M8Q4</accession>
<organism evidence="3 4">
    <name type="scientific">Mycobacterium colombiense</name>
    <dbReference type="NCBI Taxonomy" id="339268"/>
    <lineage>
        <taxon>Bacteria</taxon>
        <taxon>Bacillati</taxon>
        <taxon>Actinomycetota</taxon>
        <taxon>Actinomycetes</taxon>
        <taxon>Mycobacteriales</taxon>
        <taxon>Mycobacteriaceae</taxon>
        <taxon>Mycobacterium</taxon>
        <taxon>Mycobacterium avium complex (MAC)</taxon>
    </lineage>
</organism>
<feature type="transmembrane region" description="Helical" evidence="2">
    <location>
        <begin position="6"/>
        <end position="27"/>
    </location>
</feature>
<gene>
    <name evidence="3" type="ORF">DQP57_02545</name>
</gene>
<evidence type="ECO:0000256" key="1">
    <source>
        <dbReference type="SAM" id="MobiDB-lite"/>
    </source>
</evidence>
<name>A0A329M8Q4_9MYCO</name>
<keyword evidence="2" id="KW-0472">Membrane</keyword>
<sequence length="82" mass="8704">MTALLVAKALLLGFLIVACGALIVTYVRRRRSGVQPWQNPYAAPYLDLYRGGLPPVPPPPSMAYERSADGEPPARGPDGVAG</sequence>
<comment type="caution">
    <text evidence="3">The sequence shown here is derived from an EMBL/GenBank/DDBJ whole genome shotgun (WGS) entry which is preliminary data.</text>
</comment>
<dbReference type="OrthoDB" id="4749051at2"/>
<keyword evidence="2" id="KW-1133">Transmembrane helix</keyword>
<keyword evidence="2" id="KW-0812">Transmembrane</keyword>
<dbReference type="EMBL" id="QMEV01000003">
    <property type="protein sequence ID" value="RAV16549.1"/>
    <property type="molecule type" value="Genomic_DNA"/>
</dbReference>
<dbReference type="AlphaFoldDB" id="A0A329M8Q4"/>
<protein>
    <submittedName>
        <fullName evidence="3">Uncharacterized protein</fullName>
    </submittedName>
</protein>
<dbReference type="RefSeq" id="WP_112631413.1">
    <property type="nucleotide sequence ID" value="NZ_QMEV01000003.1"/>
</dbReference>
<evidence type="ECO:0000313" key="4">
    <source>
        <dbReference type="Proteomes" id="UP000250915"/>
    </source>
</evidence>
<feature type="region of interest" description="Disordered" evidence="1">
    <location>
        <begin position="57"/>
        <end position="82"/>
    </location>
</feature>
<reference evidence="3 4" key="1">
    <citation type="submission" date="2018-06" db="EMBL/GenBank/DDBJ databases">
        <title>NTM in soil in Japan.</title>
        <authorList>
            <person name="Ohya K."/>
        </authorList>
    </citation>
    <scope>NUCLEOTIDE SEQUENCE [LARGE SCALE GENOMIC DNA]</scope>
    <source>
        <strain evidence="3 4">GF28</strain>
    </source>
</reference>
<proteinExistence type="predicted"/>